<evidence type="ECO:0000256" key="1">
    <source>
        <dbReference type="ARBA" id="ARBA00004442"/>
    </source>
</evidence>
<dbReference type="PANTHER" id="PTHR38776">
    <property type="entry name" value="MLTA-INTERACTING PROTEIN-RELATED"/>
    <property type="match status" value="1"/>
</dbReference>
<evidence type="ECO:0000256" key="5">
    <source>
        <dbReference type="ARBA" id="ARBA00023237"/>
    </source>
</evidence>
<dbReference type="PANTHER" id="PTHR38776:SF1">
    <property type="entry name" value="MLTA-INTERACTING PROTEIN-RELATED"/>
    <property type="match status" value="1"/>
</dbReference>
<evidence type="ECO:0000313" key="7">
    <source>
        <dbReference type="EMBL" id="WFL76219.1"/>
    </source>
</evidence>
<comment type="similarity">
    <text evidence="2">Belongs to the MipA/OmpV family.</text>
</comment>
<feature type="chain" id="PRO_5045819365" evidence="6">
    <location>
        <begin position="24"/>
        <end position="288"/>
    </location>
</feature>
<name>A0ABY8FW13_9SPHN</name>
<feature type="signal peptide" evidence="6">
    <location>
        <begin position="1"/>
        <end position="23"/>
    </location>
</feature>
<sequence>MKSAILASAFACAIAVTPTGALAQGGEGGPPPYIAAENVFDGDWLRVGVGAGIGPSYDGSDDYAVFPAPIIQGSLGGVDINTRPAGLALDFIPDSREGPNFALGPTFRLRSDRADNIKDDVVKLAGELDRAFEIGIAAGISLPGTLNPRDSLSFNVDARWDVAGAHEGMVIEPNVTYFTPLDRGTALSLSLGAEFVDDDYAGYYYSVSPAQSLASGLPEYTADGGLNSLGANMLLAVDLDGNAINGGLAIVVIGGYSRLLGDAKRTPYTSIRGSADQFFGAVGIGYTF</sequence>
<reference evidence="7 8" key="1">
    <citation type="submission" date="2023-03" db="EMBL/GenBank/DDBJ databases">
        <title>Altererythrobacter sp. CAU 1644 isolated from sand.</title>
        <authorList>
            <person name="Kim W."/>
        </authorList>
    </citation>
    <scope>NUCLEOTIDE SEQUENCE [LARGE SCALE GENOMIC DNA]</scope>
    <source>
        <strain evidence="7 8">CAU 1644</strain>
    </source>
</reference>
<protein>
    <submittedName>
        <fullName evidence="7">MipA/OmpV family protein</fullName>
    </submittedName>
</protein>
<organism evidence="7 8">
    <name type="scientific">Altererythrobacter arenosus</name>
    <dbReference type="NCBI Taxonomy" id="3032592"/>
    <lineage>
        <taxon>Bacteria</taxon>
        <taxon>Pseudomonadati</taxon>
        <taxon>Pseudomonadota</taxon>
        <taxon>Alphaproteobacteria</taxon>
        <taxon>Sphingomonadales</taxon>
        <taxon>Erythrobacteraceae</taxon>
        <taxon>Altererythrobacter</taxon>
    </lineage>
</organism>
<accession>A0ABY8FW13</accession>
<keyword evidence="3 6" id="KW-0732">Signal</keyword>
<keyword evidence="5" id="KW-0998">Cell outer membrane</keyword>
<comment type="subcellular location">
    <subcellularLocation>
        <location evidence="1">Cell outer membrane</location>
    </subcellularLocation>
</comment>
<evidence type="ECO:0000256" key="2">
    <source>
        <dbReference type="ARBA" id="ARBA00005722"/>
    </source>
</evidence>
<proteinExistence type="inferred from homology"/>
<gene>
    <name evidence="7" type="ORF">P7228_09430</name>
</gene>
<evidence type="ECO:0000256" key="3">
    <source>
        <dbReference type="ARBA" id="ARBA00022729"/>
    </source>
</evidence>
<dbReference type="RefSeq" id="WP_278014985.1">
    <property type="nucleotide sequence ID" value="NZ_CP121106.1"/>
</dbReference>
<keyword evidence="8" id="KW-1185">Reference proteome</keyword>
<evidence type="ECO:0000313" key="8">
    <source>
        <dbReference type="Proteomes" id="UP001215827"/>
    </source>
</evidence>
<dbReference type="Pfam" id="PF06629">
    <property type="entry name" value="MipA"/>
    <property type="match status" value="1"/>
</dbReference>
<evidence type="ECO:0000256" key="6">
    <source>
        <dbReference type="SAM" id="SignalP"/>
    </source>
</evidence>
<keyword evidence="4" id="KW-0472">Membrane</keyword>
<dbReference type="InterPro" id="IPR010583">
    <property type="entry name" value="MipA"/>
</dbReference>
<dbReference type="EMBL" id="CP121106">
    <property type="protein sequence ID" value="WFL76219.1"/>
    <property type="molecule type" value="Genomic_DNA"/>
</dbReference>
<dbReference type="Proteomes" id="UP001215827">
    <property type="component" value="Chromosome"/>
</dbReference>
<evidence type="ECO:0000256" key="4">
    <source>
        <dbReference type="ARBA" id="ARBA00023136"/>
    </source>
</evidence>